<name>A0A0G1DIU9_9BACT</name>
<dbReference type="Proteomes" id="UP000034894">
    <property type="component" value="Unassembled WGS sequence"/>
</dbReference>
<proteinExistence type="predicted"/>
<comment type="caution">
    <text evidence="1">The sequence shown here is derived from an EMBL/GenBank/DDBJ whole genome shotgun (WGS) entry which is preliminary data.</text>
</comment>
<sequence length="309" mass="35238">MNQLEENKGIKLTPADRSDAPDLFRLTKLGLADFRLSNVKSADYLLSEAVSPDNSWATVLEKLSGFQKTASVIIPSMMEISFRGLKVTFKDEEKIKAVRQYAPEQQSLLKSLDLISLPDPLLQVLTDREVSQTLYLFGKSIEKEEESGSPKYKKISALIQNRKRMLLLHQLVVRIKMDNSENFYPDILARAQTDMSLLEKIGIPLFHSDFQTRETLENGRDLLKQLETTSRTLRDIFAGHQGFSHLIPAEFTQIWDFRQLQHEIYDFLKGSELIDGPRIAMEKLIEFLGRLPDGYTAGAIINSAYPKRS</sequence>
<organism evidence="1 2">
    <name type="scientific">Candidatus Gottesmanbacteria bacterium GW2011_GWA2_43_14</name>
    <dbReference type="NCBI Taxonomy" id="1618443"/>
    <lineage>
        <taxon>Bacteria</taxon>
        <taxon>Candidatus Gottesmaniibacteriota</taxon>
    </lineage>
</organism>
<protein>
    <submittedName>
        <fullName evidence="1">Uncharacterized protein</fullName>
    </submittedName>
</protein>
<dbReference type="AlphaFoldDB" id="A0A0G1DIU9"/>
<dbReference type="EMBL" id="LCFP01000008">
    <property type="protein sequence ID" value="KKS97522.1"/>
    <property type="molecule type" value="Genomic_DNA"/>
</dbReference>
<accession>A0A0G1DIU9</accession>
<gene>
    <name evidence="1" type="ORF">UV73_C0008G0042</name>
</gene>
<evidence type="ECO:0000313" key="1">
    <source>
        <dbReference type="EMBL" id="KKS97522.1"/>
    </source>
</evidence>
<reference evidence="1 2" key="1">
    <citation type="journal article" date="2015" name="Nature">
        <title>rRNA introns, odd ribosomes, and small enigmatic genomes across a large radiation of phyla.</title>
        <authorList>
            <person name="Brown C.T."/>
            <person name="Hug L.A."/>
            <person name="Thomas B.C."/>
            <person name="Sharon I."/>
            <person name="Castelle C.J."/>
            <person name="Singh A."/>
            <person name="Wilkins M.J."/>
            <person name="Williams K.H."/>
            <person name="Banfield J.F."/>
        </authorList>
    </citation>
    <scope>NUCLEOTIDE SEQUENCE [LARGE SCALE GENOMIC DNA]</scope>
</reference>
<evidence type="ECO:0000313" key="2">
    <source>
        <dbReference type="Proteomes" id="UP000034894"/>
    </source>
</evidence>